<dbReference type="Pfam" id="PF07762">
    <property type="entry name" value="DUF1618"/>
    <property type="match status" value="1"/>
</dbReference>
<dbReference type="PANTHER" id="PTHR33074:SF113">
    <property type="entry name" value="DUF1618 DOMAIN-CONTAINING PROTEIN"/>
    <property type="match status" value="1"/>
</dbReference>
<dbReference type="Proteomes" id="UP000019116">
    <property type="component" value="Chromosome Un"/>
</dbReference>
<protein>
    <recommendedName>
        <fullName evidence="1">DUF1618 domain-containing protein</fullName>
    </recommendedName>
</protein>
<organism evidence="2">
    <name type="scientific">Triticum aestivum</name>
    <name type="common">Wheat</name>
    <dbReference type="NCBI Taxonomy" id="4565"/>
    <lineage>
        <taxon>Eukaryota</taxon>
        <taxon>Viridiplantae</taxon>
        <taxon>Streptophyta</taxon>
        <taxon>Embryophyta</taxon>
        <taxon>Tracheophyta</taxon>
        <taxon>Spermatophyta</taxon>
        <taxon>Magnoliopsida</taxon>
        <taxon>Liliopsida</taxon>
        <taxon>Poales</taxon>
        <taxon>Poaceae</taxon>
        <taxon>BOP clade</taxon>
        <taxon>Pooideae</taxon>
        <taxon>Triticodae</taxon>
        <taxon>Triticeae</taxon>
        <taxon>Triticinae</taxon>
        <taxon>Triticum</taxon>
    </lineage>
</organism>
<evidence type="ECO:0000313" key="2">
    <source>
        <dbReference type="EnsemblPlants" id="TraesCSU02G198300.1"/>
    </source>
</evidence>
<dbReference type="Gramene" id="TraesCSU03G0298800.1">
    <property type="protein sequence ID" value="TraesCSU03G0298800.1.CDS"/>
    <property type="gene ID" value="TraesCSU03G0298800"/>
</dbReference>
<proteinExistence type="predicted"/>
<dbReference type="InterPro" id="IPR011676">
    <property type="entry name" value="DUF1618"/>
</dbReference>
<sequence length="484" mass="54552">MIPSTLAECDGYNEAFLLELRCHITNRPNATTAWGATSSRVPIQVTFHATQPPLPSYLCVHCPGLDFHRSAPRVVATDADLVLLRIPINPNAPDDVKSWDFFLYRPRAHKLNLLPNPHPRSFHDSATALLSRDSGAWYAVAAISNWSPVYSSSDAPIIRWEFQLHLYRSYSCDSEAWITMPMSVDELVRDKLVPLPDSPVCKKRYHETAKTITLGGERGTVAWVDLWRGILLCDVLVERPVIVQDIPLPVPARENWGRLLWQLDPNYIRDVAMSRHKDTIKYIEMEIWTPRMLHKDPDSYLDWVRCKPSVSQVTPGGWKAKTWSLAIPPVGAGSLADWQPDLEIGVEHCNIDDDDLLSDSDSGSDATLRLEKLRRPTISIYDSHIVYFISSIKPEGMEKLEMLIAVNVRNKILLGVAQRAAQKNINPMPAFLTSEICTYLSKSAGNGLLFCVLLPCSTACFCVWLTGYPYECSALCQLVKRVLW</sequence>
<evidence type="ECO:0000259" key="1">
    <source>
        <dbReference type="Pfam" id="PF07762"/>
    </source>
</evidence>
<dbReference type="PANTHER" id="PTHR33074">
    <property type="entry name" value="EXPRESSED PROTEIN-RELATED"/>
    <property type="match status" value="1"/>
</dbReference>
<name>A0A3B6U8B1_WHEAT</name>
<evidence type="ECO:0000313" key="3">
    <source>
        <dbReference type="Proteomes" id="UP000019116"/>
    </source>
</evidence>
<dbReference type="AlphaFoldDB" id="A0A3B6U8B1"/>
<reference evidence="2" key="2">
    <citation type="submission" date="2018-10" db="UniProtKB">
        <authorList>
            <consortium name="EnsemblPlants"/>
        </authorList>
    </citation>
    <scope>IDENTIFICATION</scope>
</reference>
<accession>A0A3B6U8B1</accession>
<reference evidence="2" key="1">
    <citation type="submission" date="2018-08" db="EMBL/GenBank/DDBJ databases">
        <authorList>
            <person name="Rossello M."/>
        </authorList>
    </citation>
    <scope>NUCLEOTIDE SEQUENCE [LARGE SCALE GENOMIC DNA]</scope>
    <source>
        <strain evidence="2">cv. Chinese Spring</strain>
    </source>
</reference>
<dbReference type="EnsemblPlants" id="TraesCSU02G198300.1">
    <property type="protein sequence ID" value="TraesCSU02G198300.1"/>
    <property type="gene ID" value="TraesCSU02G198300"/>
</dbReference>
<feature type="domain" description="DUF1618" evidence="1">
    <location>
        <begin position="223"/>
        <end position="387"/>
    </location>
</feature>
<keyword evidence="3" id="KW-1185">Reference proteome</keyword>
<dbReference type="Gramene" id="TraesCSU02G198300.1">
    <property type="protein sequence ID" value="TraesCSU02G198300.1"/>
    <property type="gene ID" value="TraesCSU02G198300"/>
</dbReference>
<dbReference type="OrthoDB" id="665770at2759"/>